<dbReference type="PANTHER" id="PTHR43591:SF24">
    <property type="entry name" value="2-METHOXY-6-POLYPRENYL-1,4-BENZOQUINOL METHYLASE, MITOCHONDRIAL"/>
    <property type="match status" value="1"/>
</dbReference>
<dbReference type="InterPro" id="IPR029063">
    <property type="entry name" value="SAM-dependent_MTases_sf"/>
</dbReference>
<gene>
    <name evidence="2" type="ORF">ALEPTO_LOCUS8385</name>
</gene>
<dbReference type="Gene3D" id="3.40.50.150">
    <property type="entry name" value="Vaccinia Virus protein VP39"/>
    <property type="match status" value="1"/>
</dbReference>
<evidence type="ECO:0000313" key="3">
    <source>
        <dbReference type="Proteomes" id="UP000789508"/>
    </source>
</evidence>
<evidence type="ECO:0000313" key="2">
    <source>
        <dbReference type="EMBL" id="CAG8606659.1"/>
    </source>
</evidence>
<sequence>MGNKKSKSLSKPSQSMNKAVLENILKIDVTDYERIRREQQLFKVFWHNNFSAPVHNLLIRNGTKVLEVGPGSGIWAGDMAADYPLTHFTCFDKTSNFACPVNTHNVEFVLGDAKDGLPFDSNTFDYCYARSAYLWISLCKKKVTHGEYGINELIRVCKPGGWIELLEYKFQIYDAGPRSNELMKKFQLNVGSCTDLNISDKLEELLHDNGRLMPIRYNDKVMPLYVKDGKVAELAVQCILPTIIKMSSLSQELSPEEFKETYKLLHYECNQYESHMKHNVFFAQKIR</sequence>
<proteinExistence type="predicted"/>
<accession>A0A9N9CK55</accession>
<dbReference type="AlphaFoldDB" id="A0A9N9CK55"/>
<evidence type="ECO:0000259" key="1">
    <source>
        <dbReference type="Pfam" id="PF13649"/>
    </source>
</evidence>
<dbReference type="Proteomes" id="UP000789508">
    <property type="component" value="Unassembled WGS sequence"/>
</dbReference>
<dbReference type="OrthoDB" id="2013972at2759"/>
<name>A0A9N9CK55_9GLOM</name>
<dbReference type="InterPro" id="IPR041698">
    <property type="entry name" value="Methyltransf_25"/>
</dbReference>
<dbReference type="CDD" id="cd02440">
    <property type="entry name" value="AdoMet_MTases"/>
    <property type="match status" value="1"/>
</dbReference>
<reference evidence="2" key="1">
    <citation type="submission" date="2021-06" db="EMBL/GenBank/DDBJ databases">
        <authorList>
            <person name="Kallberg Y."/>
            <person name="Tangrot J."/>
            <person name="Rosling A."/>
        </authorList>
    </citation>
    <scope>NUCLEOTIDE SEQUENCE</scope>
    <source>
        <strain evidence="2">FL130A</strain>
    </source>
</reference>
<protein>
    <submittedName>
        <fullName evidence="2">2359_t:CDS:1</fullName>
    </submittedName>
</protein>
<dbReference type="EMBL" id="CAJVPS010004675">
    <property type="protein sequence ID" value="CAG8606659.1"/>
    <property type="molecule type" value="Genomic_DNA"/>
</dbReference>
<organism evidence="2 3">
    <name type="scientific">Ambispora leptoticha</name>
    <dbReference type="NCBI Taxonomy" id="144679"/>
    <lineage>
        <taxon>Eukaryota</taxon>
        <taxon>Fungi</taxon>
        <taxon>Fungi incertae sedis</taxon>
        <taxon>Mucoromycota</taxon>
        <taxon>Glomeromycotina</taxon>
        <taxon>Glomeromycetes</taxon>
        <taxon>Archaeosporales</taxon>
        <taxon>Ambisporaceae</taxon>
        <taxon>Ambispora</taxon>
    </lineage>
</organism>
<dbReference type="GO" id="GO:0008757">
    <property type="term" value="F:S-adenosylmethionine-dependent methyltransferase activity"/>
    <property type="evidence" value="ECO:0007669"/>
    <property type="project" value="InterPro"/>
</dbReference>
<dbReference type="Pfam" id="PF13649">
    <property type="entry name" value="Methyltransf_25"/>
    <property type="match status" value="1"/>
</dbReference>
<dbReference type="PANTHER" id="PTHR43591">
    <property type="entry name" value="METHYLTRANSFERASE"/>
    <property type="match status" value="1"/>
</dbReference>
<feature type="domain" description="Methyltransferase" evidence="1">
    <location>
        <begin position="65"/>
        <end position="161"/>
    </location>
</feature>
<dbReference type="SUPFAM" id="SSF53335">
    <property type="entry name" value="S-adenosyl-L-methionine-dependent methyltransferases"/>
    <property type="match status" value="1"/>
</dbReference>
<comment type="caution">
    <text evidence="2">The sequence shown here is derived from an EMBL/GenBank/DDBJ whole genome shotgun (WGS) entry which is preliminary data.</text>
</comment>
<keyword evidence="3" id="KW-1185">Reference proteome</keyword>